<dbReference type="RefSeq" id="WP_323358116.1">
    <property type="nucleotide sequence ID" value="NZ_JAYGHY010000119.1"/>
</dbReference>
<reference evidence="1 2" key="1">
    <citation type="submission" date="2023-12" db="EMBL/GenBank/DDBJ databases">
        <title>Baltic Sea Cyanobacteria.</title>
        <authorList>
            <person name="Delbaje E."/>
            <person name="Fewer D.P."/>
            <person name="Shishido T.K."/>
        </authorList>
    </citation>
    <scope>NUCLEOTIDE SEQUENCE [LARGE SCALE GENOMIC DNA]</scope>
    <source>
        <strain evidence="1 2">UHCC 0281</strain>
    </source>
</reference>
<dbReference type="Proteomes" id="UP001302329">
    <property type="component" value="Unassembled WGS sequence"/>
</dbReference>
<organism evidence="1 2">
    <name type="scientific">Cyanobium gracile UHCC 0281</name>
    <dbReference type="NCBI Taxonomy" id="3110309"/>
    <lineage>
        <taxon>Bacteria</taxon>
        <taxon>Bacillati</taxon>
        <taxon>Cyanobacteriota</taxon>
        <taxon>Cyanophyceae</taxon>
        <taxon>Synechococcales</taxon>
        <taxon>Prochlorococcaceae</taxon>
        <taxon>Cyanobium</taxon>
    </lineage>
</organism>
<evidence type="ECO:0000313" key="1">
    <source>
        <dbReference type="EMBL" id="MEA5444187.1"/>
    </source>
</evidence>
<sequence>MAMIPTTAILLVLSTTVLSMGSLVGIAAANAVKPQISTLPEASIPRGCGYSLDDWRRSTLAWAPYPYASKPQAKGLLMAIDGVVREIPISSRDERHITAHDGRYEVDIWTPQWKRVDTELFQARATLLLRDTTAHTATNIIVRAAQGC</sequence>
<gene>
    <name evidence="1" type="ORF">VB739_16650</name>
</gene>
<dbReference type="EMBL" id="JAYGHY010000119">
    <property type="protein sequence ID" value="MEA5444187.1"/>
    <property type="molecule type" value="Genomic_DNA"/>
</dbReference>
<name>A0ABU5T091_9CYAN</name>
<accession>A0ABU5T091</accession>
<comment type="caution">
    <text evidence="1">The sequence shown here is derived from an EMBL/GenBank/DDBJ whole genome shotgun (WGS) entry which is preliminary data.</text>
</comment>
<proteinExistence type="predicted"/>
<protein>
    <submittedName>
        <fullName evidence="1">Uncharacterized protein</fullName>
    </submittedName>
</protein>
<evidence type="ECO:0000313" key="2">
    <source>
        <dbReference type="Proteomes" id="UP001302329"/>
    </source>
</evidence>
<keyword evidence="2" id="KW-1185">Reference proteome</keyword>